<comment type="caution">
    <text evidence="1">The sequence shown here is derived from an EMBL/GenBank/DDBJ whole genome shotgun (WGS) entry which is preliminary data.</text>
</comment>
<dbReference type="RefSeq" id="WP_380653608.1">
    <property type="nucleotide sequence ID" value="NZ_JBHRVQ010000001.1"/>
</dbReference>
<name>A0ABV7N3Z1_9STAP</name>
<gene>
    <name evidence="1" type="ORF">ACFOEO_07020</name>
</gene>
<proteinExistence type="predicted"/>
<evidence type="ECO:0000313" key="1">
    <source>
        <dbReference type="EMBL" id="MFC3388316.1"/>
    </source>
</evidence>
<sequence length="315" mass="37394">MKDKIVSHRRFLQKMERDLDHDFSNGEYSTFISKFKMYAEQQVPDISFMEKFYESLSNEDRHDEVMEYALLQMNEGVGNYDVHMHHLLKSLLKQERYFEVIEFSDHLMEEDIPQRFRIDVAAFRHEAKRAMDKKMAQVNEPETEARVVSISEFEQMPDFEKMEFLRGLIESLDVYNKDMIRKAVPAEHNYTCLTFMLLYLRAIEDQEPINVLKIGQEIEVVPAELPELEESPLFNNVRQLVMEEVENRIPEFRDAAEGMLMSHAVHCYPVFPSFDDEALYRGYMSELYDMLNLDHDLETDEAVIDWIRQVEQSMA</sequence>
<organism evidence="1 2">
    <name type="scientific">Salinicoccus sesuvii</name>
    <dbReference type="NCBI Taxonomy" id="868281"/>
    <lineage>
        <taxon>Bacteria</taxon>
        <taxon>Bacillati</taxon>
        <taxon>Bacillota</taxon>
        <taxon>Bacilli</taxon>
        <taxon>Bacillales</taxon>
        <taxon>Staphylococcaceae</taxon>
        <taxon>Salinicoccus</taxon>
    </lineage>
</organism>
<accession>A0ABV7N3Z1</accession>
<reference evidence="2" key="1">
    <citation type="journal article" date="2019" name="Int. J. Syst. Evol. Microbiol.">
        <title>The Global Catalogue of Microorganisms (GCM) 10K type strain sequencing project: providing services to taxonomists for standard genome sequencing and annotation.</title>
        <authorList>
            <consortium name="The Broad Institute Genomics Platform"/>
            <consortium name="The Broad Institute Genome Sequencing Center for Infectious Disease"/>
            <person name="Wu L."/>
            <person name="Ma J."/>
        </authorList>
    </citation>
    <scope>NUCLEOTIDE SEQUENCE [LARGE SCALE GENOMIC DNA]</scope>
    <source>
        <strain evidence="2">CCM 7756</strain>
    </source>
</reference>
<dbReference type="EMBL" id="JBHRVQ010000001">
    <property type="protein sequence ID" value="MFC3388316.1"/>
    <property type="molecule type" value="Genomic_DNA"/>
</dbReference>
<evidence type="ECO:0008006" key="3">
    <source>
        <dbReference type="Google" id="ProtNLM"/>
    </source>
</evidence>
<keyword evidence="2" id="KW-1185">Reference proteome</keyword>
<evidence type="ECO:0000313" key="2">
    <source>
        <dbReference type="Proteomes" id="UP001595637"/>
    </source>
</evidence>
<protein>
    <recommendedName>
        <fullName evidence="3">DUF3196 domain-containing protein</fullName>
    </recommendedName>
</protein>
<dbReference type="Proteomes" id="UP001595637">
    <property type="component" value="Unassembled WGS sequence"/>
</dbReference>